<dbReference type="PANTHER" id="PTHR34567">
    <property type="entry name" value="FK506-BINDING-LIKE PROTEIN"/>
    <property type="match status" value="1"/>
</dbReference>
<feature type="region of interest" description="Disordered" evidence="1">
    <location>
        <begin position="175"/>
        <end position="253"/>
    </location>
</feature>
<evidence type="ECO:0000256" key="1">
    <source>
        <dbReference type="SAM" id="MobiDB-lite"/>
    </source>
</evidence>
<proteinExistence type="predicted"/>
<protein>
    <submittedName>
        <fullName evidence="2">Uncharacterized protein</fullName>
    </submittedName>
</protein>
<dbReference type="Proteomes" id="UP000734854">
    <property type="component" value="Unassembled WGS sequence"/>
</dbReference>
<name>A0A8J5I0K9_ZINOF</name>
<keyword evidence="3" id="KW-1185">Reference proteome</keyword>
<dbReference type="AlphaFoldDB" id="A0A8J5I0K9"/>
<reference evidence="2 3" key="1">
    <citation type="submission" date="2020-08" db="EMBL/GenBank/DDBJ databases">
        <title>Plant Genome Project.</title>
        <authorList>
            <person name="Zhang R.-G."/>
        </authorList>
    </citation>
    <scope>NUCLEOTIDE SEQUENCE [LARGE SCALE GENOMIC DNA]</scope>
    <source>
        <tissue evidence="2">Rhizome</tissue>
    </source>
</reference>
<dbReference type="EMBL" id="JACMSC010000004">
    <property type="protein sequence ID" value="KAG6524542.1"/>
    <property type="molecule type" value="Genomic_DNA"/>
</dbReference>
<feature type="region of interest" description="Disordered" evidence="1">
    <location>
        <begin position="1"/>
        <end position="26"/>
    </location>
</feature>
<dbReference type="PANTHER" id="PTHR34567:SF3">
    <property type="entry name" value="FK506-BINDING-LIKE PROTEIN"/>
    <property type="match status" value="1"/>
</dbReference>
<feature type="compositionally biased region" description="Basic and acidic residues" evidence="1">
    <location>
        <begin position="226"/>
        <end position="244"/>
    </location>
</feature>
<evidence type="ECO:0000313" key="3">
    <source>
        <dbReference type="Proteomes" id="UP000734854"/>
    </source>
</evidence>
<comment type="caution">
    <text evidence="2">The sequence shown here is derived from an EMBL/GenBank/DDBJ whole genome shotgun (WGS) entry which is preliminary data.</text>
</comment>
<organism evidence="2 3">
    <name type="scientific">Zingiber officinale</name>
    <name type="common">Ginger</name>
    <name type="synonym">Amomum zingiber</name>
    <dbReference type="NCBI Taxonomy" id="94328"/>
    <lineage>
        <taxon>Eukaryota</taxon>
        <taxon>Viridiplantae</taxon>
        <taxon>Streptophyta</taxon>
        <taxon>Embryophyta</taxon>
        <taxon>Tracheophyta</taxon>
        <taxon>Spermatophyta</taxon>
        <taxon>Magnoliopsida</taxon>
        <taxon>Liliopsida</taxon>
        <taxon>Zingiberales</taxon>
        <taxon>Zingiberaceae</taxon>
        <taxon>Zingiber</taxon>
    </lineage>
</organism>
<evidence type="ECO:0000313" key="2">
    <source>
        <dbReference type="EMBL" id="KAG6524542.1"/>
    </source>
</evidence>
<accession>A0A8J5I0K9</accession>
<gene>
    <name evidence="2" type="ORF">ZIOFF_014454</name>
</gene>
<sequence length="354" mass="39909">MGDRSSGEGWPADAWRPPRPHRRSADGHPVPLWERRFCSEACGIPWERLCAIQRWITGDTQERVMRWDDSAAAEALRDSKARYCARYHGRPCGIPLPDPDMYIDEVDHDAIVDPELIADLEKPPPQYSEPDDAAAPLTTGDRVLLEDIRPTGWDEVPEPNPLNCGRVVDAWDHSTGWNEVPEPNRLNRDGSADAWNQGDPWSSGGGRSDFVAEDNRRNAQWGTWENKNRISDHGRRNGRKRDGGGRWGPRHIRPKYQTSHYQSNNEPWGNCRGGGRNWTGKQRTMAIGGASLAIYNDSEEVEGIGQEATVSTIHETYVLAYRGEVDILIERTAVALARALHGFVRLLKLSRNPR</sequence>